<keyword evidence="1" id="KW-0472">Membrane</keyword>
<evidence type="ECO:0000313" key="3">
    <source>
        <dbReference type="Proteomes" id="UP000250266"/>
    </source>
</evidence>
<dbReference type="Proteomes" id="UP000250266">
    <property type="component" value="Unassembled WGS sequence"/>
</dbReference>
<evidence type="ECO:0000256" key="1">
    <source>
        <dbReference type="SAM" id="Phobius"/>
    </source>
</evidence>
<keyword evidence="1" id="KW-1133">Transmembrane helix</keyword>
<dbReference type="AlphaFoldDB" id="A0A8E2JAP8"/>
<accession>A0A8E2JAP8</accession>
<dbReference type="EMBL" id="KV745291">
    <property type="protein sequence ID" value="OCK75635.1"/>
    <property type="molecule type" value="Genomic_DNA"/>
</dbReference>
<dbReference type="OrthoDB" id="6770063at2759"/>
<evidence type="ECO:0000313" key="2">
    <source>
        <dbReference type="EMBL" id="OCK75635.1"/>
    </source>
</evidence>
<sequence length="56" mass="6239">MGLSQAGSIYPWHSPRVIVTVVLGFFSLIAFSFALYEPHLPLKEPLAPVPPFKIMQ</sequence>
<gene>
    <name evidence="2" type="ORF">K432DRAFT_386049</name>
</gene>
<organism evidence="2 3">
    <name type="scientific">Lepidopterella palustris CBS 459.81</name>
    <dbReference type="NCBI Taxonomy" id="1314670"/>
    <lineage>
        <taxon>Eukaryota</taxon>
        <taxon>Fungi</taxon>
        <taxon>Dikarya</taxon>
        <taxon>Ascomycota</taxon>
        <taxon>Pezizomycotina</taxon>
        <taxon>Dothideomycetes</taxon>
        <taxon>Pleosporomycetidae</taxon>
        <taxon>Mytilinidiales</taxon>
        <taxon>Argynnaceae</taxon>
        <taxon>Lepidopterella</taxon>
    </lineage>
</organism>
<name>A0A8E2JAP8_9PEZI</name>
<keyword evidence="3" id="KW-1185">Reference proteome</keyword>
<protein>
    <submittedName>
        <fullName evidence="2">Uncharacterized protein</fullName>
    </submittedName>
</protein>
<reference evidence="2 3" key="1">
    <citation type="journal article" date="2016" name="Nat. Commun.">
        <title>Ectomycorrhizal ecology is imprinted in the genome of the dominant symbiotic fungus Cenococcum geophilum.</title>
        <authorList>
            <consortium name="DOE Joint Genome Institute"/>
            <person name="Peter M."/>
            <person name="Kohler A."/>
            <person name="Ohm R.A."/>
            <person name="Kuo A."/>
            <person name="Krutzmann J."/>
            <person name="Morin E."/>
            <person name="Arend M."/>
            <person name="Barry K.W."/>
            <person name="Binder M."/>
            <person name="Choi C."/>
            <person name="Clum A."/>
            <person name="Copeland A."/>
            <person name="Grisel N."/>
            <person name="Haridas S."/>
            <person name="Kipfer T."/>
            <person name="LaButti K."/>
            <person name="Lindquist E."/>
            <person name="Lipzen A."/>
            <person name="Maire R."/>
            <person name="Meier B."/>
            <person name="Mihaltcheva S."/>
            <person name="Molinier V."/>
            <person name="Murat C."/>
            <person name="Poggeler S."/>
            <person name="Quandt C.A."/>
            <person name="Sperisen C."/>
            <person name="Tritt A."/>
            <person name="Tisserant E."/>
            <person name="Crous P.W."/>
            <person name="Henrissat B."/>
            <person name="Nehls U."/>
            <person name="Egli S."/>
            <person name="Spatafora J.W."/>
            <person name="Grigoriev I.V."/>
            <person name="Martin F.M."/>
        </authorList>
    </citation>
    <scope>NUCLEOTIDE SEQUENCE [LARGE SCALE GENOMIC DNA]</scope>
    <source>
        <strain evidence="2 3">CBS 459.81</strain>
    </source>
</reference>
<keyword evidence="1" id="KW-0812">Transmembrane</keyword>
<feature type="transmembrane region" description="Helical" evidence="1">
    <location>
        <begin position="17"/>
        <end position="36"/>
    </location>
</feature>
<proteinExistence type="predicted"/>